<dbReference type="Proteomes" id="UP000501346">
    <property type="component" value="Chromosome SeXI"/>
</dbReference>
<keyword evidence="2" id="KW-0175">Coiled coil</keyword>
<feature type="coiled-coil region" evidence="2">
    <location>
        <begin position="420"/>
        <end position="537"/>
    </location>
</feature>
<evidence type="ECO:0000256" key="3">
    <source>
        <dbReference type="SAM" id="MobiDB-lite"/>
    </source>
</evidence>
<evidence type="ECO:0000256" key="1">
    <source>
        <dbReference type="PROSITE-ProRule" id="PRU00283"/>
    </source>
</evidence>
<proteinExistence type="inferred from homology"/>
<feature type="compositionally biased region" description="Polar residues" evidence="3">
    <location>
        <begin position="593"/>
        <end position="603"/>
    </location>
</feature>
<dbReference type="Pfam" id="PF00225">
    <property type="entry name" value="Kinesin"/>
    <property type="match status" value="1"/>
</dbReference>
<sequence>MHWNLMSKEQTASSVSLPTVDNSEPCHIEVLLRTVPEKGLQNNESTFKASSSDNTVLFRTSNGPLQNTTGDTHSTFQFDKVFNANATQKDVQDFLLDPTINDVLNGYNSTILTYGPSFSGKSYSLIGSQDGGGILPNICKALFSTLEDRVKTKGNNFSVSVLAFEIYMEKTYDLLVPLPERKPLKLHRSSSTMDLEIKDIRPAHVSSFEDLKSYIQSVQNSGNRMGYSSEAERSRSHVVFQLHIEQRNRGRDILKNSSLYLIDLHGAEKFDKRTENTLSQDALKKLNQSIEALKNTVECLEIKNLDSIYSAKASHSSTYRESQLTEVLQDSLGGNRKTKVILTCFLSNVPTTLSTLKFGDSIRQINNRVMDNTSGLNLKKKMDLFVQDMKIKDDNYISQINILKAEIDTLKGHSSQSVSKEDLATKYDDSKKENTKLKLQLDSIAQLLNRLTTENPNNSINDEVSEILMKRCEQIAQLELSFDRQVNANSKLEKELEYKKSKEEALESMNVKLLEQIQLQEKEIQELLTTNAILKGELETHTKLNETRNERIKYLEGSVKELGINKSATPSPRKGSVSSSSGNTMSHIEEGSELSNSPWSLNAPSKPVGWGVRKVSSSSIATMGSQESFTPRPFKKGLNLHSIKVTPNTSKSPDSGN</sequence>
<dbReference type="GO" id="GO:0016887">
    <property type="term" value="F:ATP hydrolysis activity"/>
    <property type="evidence" value="ECO:0007669"/>
    <property type="project" value="TreeGrafter"/>
</dbReference>
<feature type="compositionally biased region" description="Polar residues" evidence="3">
    <location>
        <begin position="645"/>
        <end position="657"/>
    </location>
</feature>
<evidence type="ECO:0000259" key="4">
    <source>
        <dbReference type="PROSITE" id="PS50067"/>
    </source>
</evidence>
<protein>
    <submittedName>
        <fullName evidence="5">Suppressor of myo2-66</fullName>
    </submittedName>
</protein>
<dbReference type="InterPro" id="IPR027640">
    <property type="entry name" value="Kinesin-like_fam"/>
</dbReference>
<dbReference type="PRINTS" id="PR00380">
    <property type="entry name" value="KINESINHEAVY"/>
</dbReference>
<dbReference type="GO" id="GO:0008017">
    <property type="term" value="F:microtubule binding"/>
    <property type="evidence" value="ECO:0007669"/>
    <property type="project" value="InterPro"/>
</dbReference>
<evidence type="ECO:0000313" key="5">
    <source>
        <dbReference type="EMBL" id="QID86373.1"/>
    </source>
</evidence>
<gene>
    <name evidence="5" type="primary">SMY1_2</name>
    <name evidence="5" type="ORF">GRS66_008997</name>
</gene>
<dbReference type="GO" id="GO:0030705">
    <property type="term" value="P:cytoskeleton-dependent intracellular transport"/>
    <property type="evidence" value="ECO:0007669"/>
    <property type="project" value="TreeGrafter"/>
</dbReference>
<dbReference type="PANTHER" id="PTHR24115:SF9">
    <property type="entry name" value="KINESIN HEAVY CHAIN"/>
    <property type="match status" value="1"/>
</dbReference>
<dbReference type="SUPFAM" id="SSF52540">
    <property type="entry name" value="P-loop containing nucleoside triphosphate hydrolases"/>
    <property type="match status" value="1"/>
</dbReference>
<dbReference type="InterPro" id="IPR027417">
    <property type="entry name" value="P-loop_NTPase"/>
</dbReference>
<dbReference type="Gene3D" id="3.40.850.10">
    <property type="entry name" value="Kinesin motor domain"/>
    <property type="match status" value="1"/>
</dbReference>
<feature type="region of interest" description="Disordered" evidence="3">
    <location>
        <begin position="563"/>
        <end position="657"/>
    </location>
</feature>
<name>A0A6C1EBZ5_SACPS</name>
<organism evidence="5 6">
    <name type="scientific">Saccharomyces pastorianus</name>
    <name type="common">Lager yeast</name>
    <name type="synonym">Saccharomyces cerevisiae x Saccharomyces eubayanus</name>
    <dbReference type="NCBI Taxonomy" id="27292"/>
    <lineage>
        <taxon>Eukaryota</taxon>
        <taxon>Fungi</taxon>
        <taxon>Dikarya</taxon>
        <taxon>Ascomycota</taxon>
        <taxon>Saccharomycotina</taxon>
        <taxon>Saccharomycetes</taxon>
        <taxon>Saccharomycetales</taxon>
        <taxon>Saccharomycetaceae</taxon>
        <taxon>Saccharomyces</taxon>
    </lineage>
</organism>
<keyword evidence="1" id="KW-0505">Motor protein</keyword>
<accession>A0A6C1EBZ5</accession>
<dbReference type="AlphaFoldDB" id="A0A6C1EBZ5"/>
<dbReference type="GO" id="GO:0005871">
    <property type="term" value="C:kinesin complex"/>
    <property type="evidence" value="ECO:0007669"/>
    <property type="project" value="TreeGrafter"/>
</dbReference>
<feature type="compositionally biased region" description="Polar residues" evidence="3">
    <location>
        <begin position="615"/>
        <end position="629"/>
    </location>
</feature>
<dbReference type="GO" id="GO:0005874">
    <property type="term" value="C:microtubule"/>
    <property type="evidence" value="ECO:0007669"/>
    <property type="project" value="TreeGrafter"/>
</dbReference>
<feature type="coiled-coil region" evidence="2">
    <location>
        <begin position="276"/>
        <end position="303"/>
    </location>
</feature>
<dbReference type="InterPro" id="IPR001752">
    <property type="entry name" value="Kinesin_motor_dom"/>
</dbReference>
<reference evidence="5 6" key="1">
    <citation type="journal article" date="2019" name="BMC Genomics">
        <title>Chromosome level assembly and comparative genome analysis confirm lager-brewing yeasts originated from a single hybridization.</title>
        <authorList>
            <person name="Salazar A.N."/>
            <person name="Gorter de Vries A.R."/>
            <person name="van den Broek M."/>
            <person name="Brouwers N."/>
            <person name="de la Torre Cortes P."/>
            <person name="Kuijpers N.G.A."/>
            <person name="Daran J.G."/>
            <person name="Abeel T."/>
        </authorList>
    </citation>
    <scope>NUCLEOTIDE SEQUENCE [LARGE SCALE GENOMIC DNA]</scope>
    <source>
        <strain evidence="5 6">CBS 1483</strain>
    </source>
</reference>
<keyword evidence="6" id="KW-1185">Reference proteome</keyword>
<comment type="similarity">
    <text evidence="1">Belongs to the TRAFAC class myosin-kinesin ATPase superfamily. Kinesin family.</text>
</comment>
<dbReference type="PROSITE" id="PS50067">
    <property type="entry name" value="KINESIN_MOTOR_2"/>
    <property type="match status" value="1"/>
</dbReference>
<keyword evidence="1" id="KW-0067">ATP-binding</keyword>
<dbReference type="InterPro" id="IPR036961">
    <property type="entry name" value="Kinesin_motor_dom_sf"/>
</dbReference>
<dbReference type="EMBL" id="CP049008">
    <property type="protein sequence ID" value="QID86373.1"/>
    <property type="molecule type" value="Genomic_DNA"/>
</dbReference>
<keyword evidence="1" id="KW-0547">Nucleotide-binding</keyword>
<dbReference type="SMART" id="SM00129">
    <property type="entry name" value="KISc"/>
    <property type="match status" value="1"/>
</dbReference>
<feature type="domain" description="Kinesin motor" evidence="4">
    <location>
        <begin position="27"/>
        <end position="365"/>
    </location>
</feature>
<evidence type="ECO:0000256" key="2">
    <source>
        <dbReference type="SAM" id="Coils"/>
    </source>
</evidence>
<dbReference type="PANTHER" id="PTHR24115">
    <property type="entry name" value="KINESIN-RELATED"/>
    <property type="match status" value="1"/>
</dbReference>
<feature type="binding site" evidence="1">
    <location>
        <begin position="115"/>
        <end position="122"/>
    </location>
    <ligand>
        <name>ATP</name>
        <dbReference type="ChEBI" id="CHEBI:30616"/>
    </ligand>
</feature>
<dbReference type="GO" id="GO:0008574">
    <property type="term" value="F:plus-end-directed microtubule motor activity"/>
    <property type="evidence" value="ECO:0007669"/>
    <property type="project" value="TreeGrafter"/>
</dbReference>
<evidence type="ECO:0000313" key="6">
    <source>
        <dbReference type="Proteomes" id="UP000501346"/>
    </source>
</evidence>
<dbReference type="GO" id="GO:0005524">
    <property type="term" value="F:ATP binding"/>
    <property type="evidence" value="ECO:0007669"/>
    <property type="project" value="UniProtKB-UniRule"/>
</dbReference>
<dbReference type="OrthoDB" id="3176171at2759"/>
<dbReference type="GO" id="GO:0007018">
    <property type="term" value="P:microtubule-based movement"/>
    <property type="evidence" value="ECO:0007669"/>
    <property type="project" value="InterPro"/>
</dbReference>